<evidence type="ECO:0000313" key="13">
    <source>
        <dbReference type="Proteomes" id="UP000294257"/>
    </source>
</evidence>
<keyword evidence="5" id="KW-1133">Transmembrane helix</keyword>
<name>A0A4V2ETF1_9PSEU</name>
<evidence type="ECO:0000256" key="5">
    <source>
        <dbReference type="ARBA" id="ARBA00022989"/>
    </source>
</evidence>
<dbReference type="InterPro" id="IPR013783">
    <property type="entry name" value="Ig-like_fold"/>
</dbReference>
<gene>
    <name evidence="12" type="ORF">EV193_103167</name>
</gene>
<dbReference type="InterPro" id="IPR003961">
    <property type="entry name" value="FN3_dom"/>
</dbReference>
<organism evidence="12 13">
    <name type="scientific">Herbihabitans rhizosphaerae</name>
    <dbReference type="NCBI Taxonomy" id="1872711"/>
    <lineage>
        <taxon>Bacteria</taxon>
        <taxon>Bacillati</taxon>
        <taxon>Actinomycetota</taxon>
        <taxon>Actinomycetes</taxon>
        <taxon>Pseudonocardiales</taxon>
        <taxon>Pseudonocardiaceae</taxon>
        <taxon>Herbihabitans</taxon>
    </lineage>
</organism>
<proteinExistence type="predicted"/>
<dbReference type="PROSITE" id="PS50853">
    <property type="entry name" value="FN3"/>
    <property type="match status" value="2"/>
</dbReference>
<dbReference type="AlphaFoldDB" id="A0A4V2ETF1"/>
<evidence type="ECO:0000256" key="8">
    <source>
        <dbReference type="ARBA" id="ARBA00023295"/>
    </source>
</evidence>
<keyword evidence="2" id="KW-0812">Transmembrane</keyword>
<protein>
    <submittedName>
        <fullName evidence="12">Fibronectin type III domain protein</fullName>
    </submittedName>
</protein>
<dbReference type="InterPro" id="IPR046542">
    <property type="entry name" value="DUF6801"/>
</dbReference>
<evidence type="ECO:0000256" key="6">
    <source>
        <dbReference type="ARBA" id="ARBA00023136"/>
    </source>
</evidence>
<dbReference type="GO" id="GO:0000272">
    <property type="term" value="P:polysaccharide catabolic process"/>
    <property type="evidence" value="ECO:0007669"/>
    <property type="project" value="UniProtKB-KW"/>
</dbReference>
<comment type="caution">
    <text evidence="12">The sequence shown here is derived from an EMBL/GenBank/DDBJ whole genome shotgun (WGS) entry which is preliminary data.</text>
</comment>
<evidence type="ECO:0000256" key="1">
    <source>
        <dbReference type="ARBA" id="ARBA00004167"/>
    </source>
</evidence>
<dbReference type="GO" id="GO:0005524">
    <property type="term" value="F:ATP binding"/>
    <property type="evidence" value="ECO:0007669"/>
    <property type="project" value="UniProtKB-KW"/>
</dbReference>
<keyword evidence="10" id="KW-0732">Signal</keyword>
<dbReference type="Pfam" id="PF00041">
    <property type="entry name" value="fn3"/>
    <property type="match status" value="2"/>
</dbReference>
<dbReference type="Pfam" id="PF20611">
    <property type="entry name" value="DUF6801"/>
    <property type="match status" value="2"/>
</dbReference>
<accession>A0A4V2ETF1</accession>
<dbReference type="OrthoDB" id="3675550at2"/>
<dbReference type="InterPro" id="IPR036116">
    <property type="entry name" value="FN3_sf"/>
</dbReference>
<feature type="domain" description="Fibronectin type-III" evidence="11">
    <location>
        <begin position="210"/>
        <end position="295"/>
    </location>
</feature>
<dbReference type="InterPro" id="IPR050449">
    <property type="entry name" value="Ephrin_rcpt_TKs"/>
</dbReference>
<evidence type="ECO:0000313" key="12">
    <source>
        <dbReference type="EMBL" id="RZS40853.1"/>
    </source>
</evidence>
<keyword evidence="9" id="KW-0624">Polysaccharide degradation</keyword>
<dbReference type="Proteomes" id="UP000294257">
    <property type="component" value="Unassembled WGS sequence"/>
</dbReference>
<keyword evidence="8" id="KW-0378">Hydrolase</keyword>
<keyword evidence="13" id="KW-1185">Reference proteome</keyword>
<dbReference type="Gene3D" id="2.60.40.10">
    <property type="entry name" value="Immunoglobulins"/>
    <property type="match status" value="2"/>
</dbReference>
<keyword evidence="6" id="KW-0472">Membrane</keyword>
<dbReference type="EMBL" id="SGWQ01000003">
    <property type="protein sequence ID" value="RZS40853.1"/>
    <property type="molecule type" value="Genomic_DNA"/>
</dbReference>
<dbReference type="GO" id="GO:0005886">
    <property type="term" value="C:plasma membrane"/>
    <property type="evidence" value="ECO:0007669"/>
    <property type="project" value="TreeGrafter"/>
</dbReference>
<dbReference type="GO" id="GO:0016798">
    <property type="term" value="F:hydrolase activity, acting on glycosyl bonds"/>
    <property type="evidence" value="ECO:0007669"/>
    <property type="project" value="UniProtKB-KW"/>
</dbReference>
<feature type="domain" description="Fibronectin type-III" evidence="11">
    <location>
        <begin position="460"/>
        <end position="545"/>
    </location>
</feature>
<evidence type="ECO:0000256" key="4">
    <source>
        <dbReference type="ARBA" id="ARBA00022840"/>
    </source>
</evidence>
<keyword evidence="8" id="KW-0326">Glycosidase</keyword>
<comment type="subcellular location">
    <subcellularLocation>
        <location evidence="1">Membrane</location>
        <topology evidence="1">Single-pass membrane protein</topology>
    </subcellularLocation>
</comment>
<keyword evidence="9" id="KW-0119">Carbohydrate metabolism</keyword>
<dbReference type="RefSeq" id="WP_130343847.1">
    <property type="nucleotide sequence ID" value="NZ_SGWQ01000003.1"/>
</dbReference>
<evidence type="ECO:0000256" key="10">
    <source>
        <dbReference type="SAM" id="SignalP"/>
    </source>
</evidence>
<evidence type="ECO:0000259" key="11">
    <source>
        <dbReference type="PROSITE" id="PS50853"/>
    </source>
</evidence>
<keyword evidence="7" id="KW-0675">Receptor</keyword>
<reference evidence="12 13" key="1">
    <citation type="submission" date="2019-02" db="EMBL/GenBank/DDBJ databases">
        <title>Genomic Encyclopedia of Type Strains, Phase IV (KMG-IV): sequencing the most valuable type-strain genomes for metagenomic binning, comparative biology and taxonomic classification.</title>
        <authorList>
            <person name="Goeker M."/>
        </authorList>
    </citation>
    <scope>NUCLEOTIDE SEQUENCE [LARGE SCALE GENOMIC DNA]</scope>
    <source>
        <strain evidence="12 13">DSM 101727</strain>
    </source>
</reference>
<feature type="signal peptide" evidence="10">
    <location>
        <begin position="1"/>
        <end position="36"/>
    </location>
</feature>
<dbReference type="SMART" id="SM00060">
    <property type="entry name" value="FN3"/>
    <property type="match status" value="2"/>
</dbReference>
<dbReference type="SUPFAM" id="SSF49265">
    <property type="entry name" value="Fibronectin type III"/>
    <property type="match status" value="2"/>
</dbReference>
<keyword evidence="3" id="KW-0547">Nucleotide-binding</keyword>
<keyword evidence="4" id="KW-0067">ATP-binding</keyword>
<evidence type="ECO:0000256" key="7">
    <source>
        <dbReference type="ARBA" id="ARBA00023170"/>
    </source>
</evidence>
<dbReference type="PANTHER" id="PTHR46877">
    <property type="entry name" value="EPH RECEPTOR A5"/>
    <property type="match status" value="1"/>
</dbReference>
<evidence type="ECO:0000256" key="2">
    <source>
        <dbReference type="ARBA" id="ARBA00022692"/>
    </source>
</evidence>
<feature type="chain" id="PRO_5020442157" evidence="10">
    <location>
        <begin position="37"/>
        <end position="713"/>
    </location>
</feature>
<dbReference type="CDD" id="cd00063">
    <property type="entry name" value="FN3"/>
    <property type="match status" value="2"/>
</dbReference>
<dbReference type="GO" id="GO:0005005">
    <property type="term" value="F:transmembrane-ephrin receptor activity"/>
    <property type="evidence" value="ECO:0007669"/>
    <property type="project" value="TreeGrafter"/>
</dbReference>
<dbReference type="PANTHER" id="PTHR46877:SF14">
    <property type="entry name" value="RECEPTOR PROTEIN-TYROSINE KINASE"/>
    <property type="match status" value="1"/>
</dbReference>
<evidence type="ECO:0000256" key="3">
    <source>
        <dbReference type="ARBA" id="ARBA00022741"/>
    </source>
</evidence>
<evidence type="ECO:0000256" key="9">
    <source>
        <dbReference type="ARBA" id="ARBA00023326"/>
    </source>
</evidence>
<sequence>MRGFRIVELLTATAIAATGMLVLPTSSVASVGPVTAADPVRHTVNYRCVFPLIGEHVVPVEFEADPPDMVEVGAPSPQFDVKLTATASQTVAEGLRVIGAKAIKGGGTVATTLATNPGTPLPITVPVTIPQTDIPNSAPFDIVMTGKYPSFTLSAWQPHELAVGDIGLSLFVLTDSGWTFDPVGVPCRLEPGQNAVLAVINGVLVERPTQPGELRATATTPTSVSLAWRPSGWMFPIVAYDVFRGNEKVASVPGTQATVNGLAPGTEYTFTVQARDEYGYTSRMSEPVTVHTKSGIALTYRCAFPLIGEQVVPVVYDADPPRWVEPDEPDTPAFPIAAGMALPQRVVDAFVLAGTVSVSSKVSIGSLVKDVDGVRQTAAPATIPDTPVAPGMVLTASGTYPAQHIRTTPTTFTLENIQLETYLRKAGGWVDVLTHQCTLEPGQDNVLTTIGTIIVERPTTPGNPHATATSHDSVSLAWSPSGWWYPIVAYDVFRGAEKVASVPGTEATIAGLAPDTEYTFTVQARDGNGYKSKLSAPVTVRTRPAVAQHAYTLAGTSTLAAARTTVSLTGNAAATLDLAAGTHTAELTLRPTKVTLLLAGVLPAEADVQFATGPATGTLAGGVLSTASTVTITLTRVTVLGLPIAGGPTCRTAANVVLRSGAGFDPAAGGALTGTYAIPPFTGCGAATNMINGTVAGPGNTVAITLTPAAASR</sequence>